<dbReference type="Gene3D" id="3.40.50.300">
    <property type="entry name" value="P-loop containing nucleotide triphosphate hydrolases"/>
    <property type="match status" value="1"/>
</dbReference>
<evidence type="ECO:0000313" key="16">
    <source>
        <dbReference type="EMBL" id="SHF78201.1"/>
    </source>
</evidence>
<comment type="similarity">
    <text evidence="12">Belongs to the ABC transporter superfamily. Macrolide exporter (TC 3.A.1.122) family.</text>
</comment>
<keyword evidence="10 14" id="KW-0472">Membrane</keyword>
<dbReference type="InterPro" id="IPR003593">
    <property type="entry name" value="AAA+_ATPase"/>
</dbReference>
<dbReference type="InterPro" id="IPR017871">
    <property type="entry name" value="ABC_transporter-like_CS"/>
</dbReference>
<dbReference type="CDD" id="cd03255">
    <property type="entry name" value="ABC_MJ0796_LolCDE_FtsE"/>
    <property type="match status" value="1"/>
</dbReference>
<feature type="domain" description="ABC transporter" evidence="15">
    <location>
        <begin position="11"/>
        <end position="251"/>
    </location>
</feature>
<evidence type="ECO:0000256" key="2">
    <source>
        <dbReference type="ARBA" id="ARBA00022448"/>
    </source>
</evidence>
<organism evidence="16 17">
    <name type="scientific">Lampropedia hyalina DSM 16112</name>
    <dbReference type="NCBI Taxonomy" id="1122156"/>
    <lineage>
        <taxon>Bacteria</taxon>
        <taxon>Pseudomonadati</taxon>
        <taxon>Pseudomonadota</taxon>
        <taxon>Betaproteobacteria</taxon>
        <taxon>Burkholderiales</taxon>
        <taxon>Comamonadaceae</taxon>
        <taxon>Lampropedia</taxon>
    </lineage>
</organism>
<dbReference type="InterPro" id="IPR003439">
    <property type="entry name" value="ABC_transporter-like_ATP-bd"/>
</dbReference>
<dbReference type="PANTHER" id="PTHR30572">
    <property type="entry name" value="MEMBRANE COMPONENT OF TRANSPORTER-RELATED"/>
    <property type="match status" value="1"/>
</dbReference>
<dbReference type="GO" id="GO:0005886">
    <property type="term" value="C:plasma membrane"/>
    <property type="evidence" value="ECO:0007669"/>
    <property type="project" value="UniProtKB-SubCell"/>
</dbReference>
<dbReference type="Proteomes" id="UP000184327">
    <property type="component" value="Unassembled WGS sequence"/>
</dbReference>
<dbReference type="PROSITE" id="PS50893">
    <property type="entry name" value="ABC_TRANSPORTER_2"/>
    <property type="match status" value="1"/>
</dbReference>
<evidence type="ECO:0000256" key="5">
    <source>
        <dbReference type="ARBA" id="ARBA00022692"/>
    </source>
</evidence>
<evidence type="ECO:0000256" key="4">
    <source>
        <dbReference type="ARBA" id="ARBA00022519"/>
    </source>
</evidence>
<dbReference type="Pfam" id="PF12704">
    <property type="entry name" value="MacB_PCD"/>
    <property type="match status" value="1"/>
</dbReference>
<dbReference type="GO" id="GO:0098796">
    <property type="term" value="C:membrane protein complex"/>
    <property type="evidence" value="ECO:0007669"/>
    <property type="project" value="UniProtKB-ARBA"/>
</dbReference>
<feature type="transmembrane region" description="Helical" evidence="14">
    <location>
        <begin position="626"/>
        <end position="648"/>
    </location>
</feature>
<keyword evidence="11" id="KW-0046">Antibiotic resistance</keyword>
<dbReference type="PROSITE" id="PS00211">
    <property type="entry name" value="ABC_TRANSPORTER_1"/>
    <property type="match status" value="1"/>
</dbReference>
<evidence type="ECO:0000256" key="8">
    <source>
        <dbReference type="ARBA" id="ARBA00022967"/>
    </source>
</evidence>
<evidence type="ECO:0000256" key="3">
    <source>
        <dbReference type="ARBA" id="ARBA00022475"/>
    </source>
</evidence>
<dbReference type="AlphaFoldDB" id="A0A1M5EGK6"/>
<evidence type="ECO:0000256" key="6">
    <source>
        <dbReference type="ARBA" id="ARBA00022741"/>
    </source>
</evidence>
<feature type="transmembrane region" description="Helical" evidence="14">
    <location>
        <begin position="541"/>
        <end position="564"/>
    </location>
</feature>
<feature type="transmembrane region" description="Helical" evidence="14">
    <location>
        <begin position="296"/>
        <end position="316"/>
    </location>
</feature>
<dbReference type="FunFam" id="3.40.50.300:FF:000032">
    <property type="entry name" value="Export ABC transporter ATP-binding protein"/>
    <property type="match status" value="1"/>
</dbReference>
<dbReference type="STRING" id="1122156.SAMN02745117_02589"/>
<dbReference type="InterPro" id="IPR003838">
    <property type="entry name" value="ABC3_permease_C"/>
</dbReference>
<evidence type="ECO:0000256" key="7">
    <source>
        <dbReference type="ARBA" id="ARBA00022840"/>
    </source>
</evidence>
<evidence type="ECO:0000256" key="14">
    <source>
        <dbReference type="SAM" id="Phobius"/>
    </source>
</evidence>
<evidence type="ECO:0000256" key="9">
    <source>
        <dbReference type="ARBA" id="ARBA00022989"/>
    </source>
</evidence>
<evidence type="ECO:0000259" key="15">
    <source>
        <dbReference type="PROSITE" id="PS50893"/>
    </source>
</evidence>
<evidence type="ECO:0000256" key="10">
    <source>
        <dbReference type="ARBA" id="ARBA00023136"/>
    </source>
</evidence>
<accession>A0A1M5EGK6</accession>
<evidence type="ECO:0000256" key="13">
    <source>
        <dbReference type="ARBA" id="ARBA00041199"/>
    </source>
</evidence>
<keyword evidence="8" id="KW-1278">Translocase</keyword>
<name>A0A1M5EGK6_9BURK</name>
<keyword evidence="6" id="KW-0547">Nucleotide-binding</keyword>
<dbReference type="SUPFAM" id="SSF52540">
    <property type="entry name" value="P-loop containing nucleoside triphosphate hydrolases"/>
    <property type="match status" value="1"/>
</dbReference>
<dbReference type="InterPro" id="IPR027417">
    <property type="entry name" value="P-loop_NTPase"/>
</dbReference>
<dbReference type="GO" id="GO:0046677">
    <property type="term" value="P:response to antibiotic"/>
    <property type="evidence" value="ECO:0007669"/>
    <property type="project" value="UniProtKB-KW"/>
</dbReference>
<evidence type="ECO:0000256" key="11">
    <source>
        <dbReference type="ARBA" id="ARBA00023251"/>
    </source>
</evidence>
<keyword evidence="5 14" id="KW-0812">Transmembrane</keyword>
<evidence type="ECO:0000256" key="1">
    <source>
        <dbReference type="ARBA" id="ARBA00004429"/>
    </source>
</evidence>
<dbReference type="InterPro" id="IPR050250">
    <property type="entry name" value="Macrolide_Exporter_MacB"/>
</dbReference>
<sequence length="665" mass="70405">MWSIGMTTVLIELANIRKSYGGQDGTPAVEVLHSIDLSIGAGEFIAIVGASGSGKSTLMHILGCLDQPSSGSYRFAGKDIAAFSADQLAQLRREAFGFVFQGYHLIPTLDASHNVQVPAVYAGVDASVRSERSASLLTRLGLGERLDYFPKQLSGGQQQRISIARALMNGGQVILADEPTGALDSATGMEVMKLLSELAEAGHTVILITHDLKVAAQAKRVVRIHDGRIVEDRIPVMPDSIRHPEGTSHGSAVASSSAVTGLRVQPAMTDSGHAIGLAEAFASAWRTLWVSRFRTLLTLLGIVIGVASVIVLMAVGKGSSEATLSNLAAFGSVHRVQVWPDTDPNHGQNAGLSLVDVETVREVANVQAIVPFNPQQGLLVAGEQSFSTWILATGSEGMEVFNLRMQSGSYITREDEEQMAAVVVLGIGTRGRLFPDESINPLGQYIQINGLPFRVIGVLQETGDDEEDNTVMVPFASAAHRLWGSQDAGAVQLRVGDLAQLDQTVIGIGNALELARGARDFRVFNDAVRVRAQNEASRQQALLLSLIAGISLIVGGIGVMNIMLMSVKERTREIGIRMATGARQSDIQRQFLSEAVVVSLTGGAIGLVLGMGIGAVLMLLGVPVVFSVRAMLLAFGCALATGLVFGWMPARAAARLRPVAALAGE</sequence>
<dbReference type="Pfam" id="PF02687">
    <property type="entry name" value="FtsX"/>
    <property type="match status" value="1"/>
</dbReference>
<keyword evidence="7 16" id="KW-0067">ATP-binding</keyword>
<proteinExistence type="inferred from homology"/>
<keyword evidence="17" id="KW-1185">Reference proteome</keyword>
<feature type="transmembrane region" description="Helical" evidence="14">
    <location>
        <begin position="595"/>
        <end position="620"/>
    </location>
</feature>
<dbReference type="EMBL" id="FQUZ01000041">
    <property type="protein sequence ID" value="SHF78201.1"/>
    <property type="molecule type" value="Genomic_DNA"/>
</dbReference>
<keyword evidence="9 14" id="KW-1133">Transmembrane helix</keyword>
<dbReference type="GO" id="GO:0005524">
    <property type="term" value="F:ATP binding"/>
    <property type="evidence" value="ECO:0007669"/>
    <property type="project" value="UniProtKB-KW"/>
</dbReference>
<dbReference type="GO" id="GO:0016887">
    <property type="term" value="F:ATP hydrolysis activity"/>
    <property type="evidence" value="ECO:0007669"/>
    <property type="project" value="InterPro"/>
</dbReference>
<keyword evidence="4" id="KW-0997">Cell inner membrane</keyword>
<evidence type="ECO:0000256" key="12">
    <source>
        <dbReference type="ARBA" id="ARBA00038388"/>
    </source>
</evidence>
<protein>
    <recommendedName>
        <fullName evidence="13">Pyoverdine export ATP-binding/permease protein PvdT</fullName>
    </recommendedName>
</protein>
<dbReference type="Pfam" id="PF00005">
    <property type="entry name" value="ABC_tran"/>
    <property type="match status" value="1"/>
</dbReference>
<dbReference type="InterPro" id="IPR025857">
    <property type="entry name" value="MacB_PCD"/>
</dbReference>
<reference evidence="16 17" key="1">
    <citation type="submission" date="2016-11" db="EMBL/GenBank/DDBJ databases">
        <authorList>
            <person name="Jaros S."/>
            <person name="Januszkiewicz K."/>
            <person name="Wedrychowicz H."/>
        </authorList>
    </citation>
    <scope>NUCLEOTIDE SEQUENCE [LARGE SCALE GENOMIC DNA]</scope>
    <source>
        <strain evidence="16 17">DSM 16112</strain>
    </source>
</reference>
<evidence type="ECO:0000313" key="17">
    <source>
        <dbReference type="Proteomes" id="UP000184327"/>
    </source>
</evidence>
<keyword evidence="2" id="KW-0813">Transport</keyword>
<dbReference type="GO" id="GO:0022857">
    <property type="term" value="F:transmembrane transporter activity"/>
    <property type="evidence" value="ECO:0007669"/>
    <property type="project" value="TreeGrafter"/>
</dbReference>
<dbReference type="PANTHER" id="PTHR30572:SF14">
    <property type="entry name" value="MACROLIDE EXPORT ATP-BINDING_PERMEASE PROTEIN MACB"/>
    <property type="match status" value="1"/>
</dbReference>
<dbReference type="SMART" id="SM00382">
    <property type="entry name" value="AAA"/>
    <property type="match status" value="1"/>
</dbReference>
<comment type="subcellular location">
    <subcellularLocation>
        <location evidence="1">Cell inner membrane</location>
        <topology evidence="1">Multi-pass membrane protein</topology>
    </subcellularLocation>
</comment>
<keyword evidence="3" id="KW-1003">Cell membrane</keyword>
<dbReference type="InterPro" id="IPR017911">
    <property type="entry name" value="MacB-like_ATP-bd"/>
</dbReference>
<gene>
    <name evidence="16" type="ORF">SAMN02745117_02589</name>
</gene>